<protein>
    <submittedName>
        <fullName evidence="1">Uncharacterized protein</fullName>
    </submittedName>
</protein>
<gene>
    <name evidence="1" type="ORF">CBR_g40883</name>
</gene>
<evidence type="ECO:0000313" key="1">
    <source>
        <dbReference type="EMBL" id="GBG64183.1"/>
    </source>
</evidence>
<dbReference type="Proteomes" id="UP000265515">
    <property type="component" value="Unassembled WGS sequence"/>
</dbReference>
<evidence type="ECO:0000313" key="2">
    <source>
        <dbReference type="Proteomes" id="UP000265515"/>
    </source>
</evidence>
<comment type="caution">
    <text evidence="1">The sequence shown here is derived from an EMBL/GenBank/DDBJ whole genome shotgun (WGS) entry which is preliminary data.</text>
</comment>
<name>A0A388K2K0_CHABU</name>
<dbReference type="AlphaFoldDB" id="A0A388K2K0"/>
<dbReference type="EMBL" id="BFEA01000047">
    <property type="protein sequence ID" value="GBG64183.1"/>
    <property type="molecule type" value="Genomic_DNA"/>
</dbReference>
<dbReference type="Gramene" id="GBG64183">
    <property type="protein sequence ID" value="GBG64183"/>
    <property type="gene ID" value="CBR_g40883"/>
</dbReference>
<reference evidence="1 2" key="1">
    <citation type="journal article" date="2018" name="Cell">
        <title>The Chara Genome: Secondary Complexity and Implications for Plant Terrestrialization.</title>
        <authorList>
            <person name="Nishiyama T."/>
            <person name="Sakayama H."/>
            <person name="Vries J.D."/>
            <person name="Buschmann H."/>
            <person name="Saint-Marcoux D."/>
            <person name="Ullrich K.K."/>
            <person name="Haas F.B."/>
            <person name="Vanderstraeten L."/>
            <person name="Becker D."/>
            <person name="Lang D."/>
            <person name="Vosolsobe S."/>
            <person name="Rombauts S."/>
            <person name="Wilhelmsson P.K.I."/>
            <person name="Janitza P."/>
            <person name="Kern R."/>
            <person name="Heyl A."/>
            <person name="Rumpler F."/>
            <person name="Villalobos L.I.A.C."/>
            <person name="Clay J.M."/>
            <person name="Skokan R."/>
            <person name="Toyoda A."/>
            <person name="Suzuki Y."/>
            <person name="Kagoshima H."/>
            <person name="Schijlen E."/>
            <person name="Tajeshwar N."/>
            <person name="Catarino B."/>
            <person name="Hetherington A.J."/>
            <person name="Saltykova A."/>
            <person name="Bonnot C."/>
            <person name="Breuninger H."/>
            <person name="Symeonidi A."/>
            <person name="Radhakrishnan G.V."/>
            <person name="Van Nieuwerburgh F."/>
            <person name="Deforce D."/>
            <person name="Chang C."/>
            <person name="Karol K.G."/>
            <person name="Hedrich R."/>
            <person name="Ulvskov P."/>
            <person name="Glockner G."/>
            <person name="Delwiche C.F."/>
            <person name="Petrasek J."/>
            <person name="Van de Peer Y."/>
            <person name="Friml J."/>
            <person name="Beilby M."/>
            <person name="Dolan L."/>
            <person name="Kohara Y."/>
            <person name="Sugano S."/>
            <person name="Fujiyama A."/>
            <person name="Delaux P.-M."/>
            <person name="Quint M."/>
            <person name="TheiBen G."/>
            <person name="Hagemann M."/>
            <person name="Harholt J."/>
            <person name="Dunand C."/>
            <person name="Zachgo S."/>
            <person name="Langdale J."/>
            <person name="Maumus F."/>
            <person name="Straeten D.V.D."/>
            <person name="Gould S.B."/>
            <person name="Rensing S.A."/>
        </authorList>
    </citation>
    <scope>NUCLEOTIDE SEQUENCE [LARGE SCALE GENOMIC DNA]</scope>
    <source>
        <strain evidence="1 2">S276</strain>
    </source>
</reference>
<keyword evidence="2" id="KW-1185">Reference proteome</keyword>
<proteinExistence type="predicted"/>
<organism evidence="1 2">
    <name type="scientific">Chara braunii</name>
    <name type="common">Braun's stonewort</name>
    <dbReference type="NCBI Taxonomy" id="69332"/>
    <lineage>
        <taxon>Eukaryota</taxon>
        <taxon>Viridiplantae</taxon>
        <taxon>Streptophyta</taxon>
        <taxon>Charophyceae</taxon>
        <taxon>Charales</taxon>
        <taxon>Characeae</taxon>
        <taxon>Chara</taxon>
    </lineage>
</organism>
<accession>A0A388K2K0</accession>
<sequence length="86" mass="9559">MRSRREFWDLGKVLSAQFSFLDGTGRSYKMADLMCMVPVGSQNVVSSLRLSKPSPLERGEGICSGLFSFTCWWSDVPISEGLCCGR</sequence>